<dbReference type="Proteomes" id="UP000050874">
    <property type="component" value="Unassembled WGS sequence"/>
</dbReference>
<dbReference type="InterPro" id="IPR012349">
    <property type="entry name" value="Split_barrel_FMN-bd"/>
</dbReference>
<feature type="binding site" evidence="5">
    <location>
        <begin position="128"/>
        <end position="129"/>
    </location>
    <ligand>
        <name>FMN</name>
        <dbReference type="ChEBI" id="CHEBI:58210"/>
    </ligand>
</feature>
<dbReference type="Pfam" id="PF10590">
    <property type="entry name" value="PNP_phzG_C"/>
    <property type="match status" value="1"/>
</dbReference>
<comment type="cofactor">
    <cofactor evidence="5">
        <name>FMN</name>
        <dbReference type="ChEBI" id="CHEBI:58210"/>
    </cofactor>
    <text evidence="5">Binds 1 FMN per subunit.</text>
</comment>
<protein>
    <submittedName>
        <fullName evidence="7">Pyridoxamine 5'-phosphate oxidase</fullName>
    </submittedName>
</protein>
<organism evidence="7 8">
    <name type="scientific">SAR86 cluster bacterium BACL1 MAG-120920-bin57</name>
    <dbReference type="NCBI Taxonomy" id="1655571"/>
    <lineage>
        <taxon>Bacteria</taxon>
        <taxon>Pseudomonadati</taxon>
        <taxon>Pseudomonadota</taxon>
        <taxon>Gammaproteobacteria</taxon>
        <taxon>SAR86 cluster</taxon>
    </lineage>
</organism>
<reference evidence="8" key="1">
    <citation type="submission" date="2015-10" db="EMBL/GenBank/DDBJ databases">
        <title>Metagenome-Assembled Genomes uncover a global brackish microbiome.</title>
        <authorList>
            <person name="Hugerth L.W."/>
            <person name="Larsson J."/>
            <person name="Alneberg J."/>
            <person name="Lindh M.V."/>
            <person name="Legrand C."/>
            <person name="Pinhassi J."/>
            <person name="Andersson A."/>
        </authorList>
    </citation>
    <scope>NUCLEOTIDE SEQUENCE [LARGE SCALE GENOMIC DNA]</scope>
</reference>
<comment type="caution">
    <text evidence="7">The sequence shown here is derived from an EMBL/GenBank/DDBJ whole genome shotgun (WGS) entry which is preliminary data.</text>
</comment>
<evidence type="ECO:0000256" key="3">
    <source>
        <dbReference type="ARBA" id="ARBA00022643"/>
    </source>
</evidence>
<keyword evidence="3 5" id="KW-0288">FMN</keyword>
<evidence type="ECO:0000256" key="4">
    <source>
        <dbReference type="ARBA" id="ARBA00023002"/>
    </source>
</evidence>
<feature type="binding site" evidence="5">
    <location>
        <position position="71"/>
    </location>
    <ligand>
        <name>FMN</name>
        <dbReference type="ChEBI" id="CHEBI:58210"/>
    </ligand>
</feature>
<accession>A0A0R2PQD5</accession>
<proteinExistence type="inferred from homology"/>
<feature type="binding site" evidence="5">
    <location>
        <position position="172"/>
    </location>
    <ligand>
        <name>FMN</name>
        <dbReference type="ChEBI" id="CHEBI:58210"/>
    </ligand>
</feature>
<evidence type="ECO:0000313" key="8">
    <source>
        <dbReference type="Proteomes" id="UP000050874"/>
    </source>
</evidence>
<dbReference type="EMBL" id="LIAV01000248">
    <property type="protein sequence ID" value="KRO39058.1"/>
    <property type="molecule type" value="Genomic_DNA"/>
</dbReference>
<evidence type="ECO:0000313" key="7">
    <source>
        <dbReference type="EMBL" id="KRO39058.1"/>
    </source>
</evidence>
<evidence type="ECO:0000256" key="2">
    <source>
        <dbReference type="ARBA" id="ARBA00022630"/>
    </source>
</evidence>
<dbReference type="PANTHER" id="PTHR10851:SF0">
    <property type="entry name" value="PYRIDOXINE-5'-PHOSPHATE OXIDASE"/>
    <property type="match status" value="1"/>
</dbReference>
<dbReference type="PANTHER" id="PTHR10851">
    <property type="entry name" value="PYRIDOXINE-5-PHOSPHATE OXIDASE"/>
    <property type="match status" value="1"/>
</dbReference>
<feature type="binding site" evidence="5">
    <location>
        <begin position="49"/>
        <end position="54"/>
    </location>
    <ligand>
        <name>FMN</name>
        <dbReference type="ChEBI" id="CHEBI:58210"/>
    </ligand>
</feature>
<evidence type="ECO:0000256" key="5">
    <source>
        <dbReference type="PIRSR" id="PIRSR000190-2"/>
    </source>
</evidence>
<dbReference type="GO" id="GO:0008615">
    <property type="term" value="P:pyridoxine biosynthetic process"/>
    <property type="evidence" value="ECO:0007669"/>
    <property type="project" value="InterPro"/>
</dbReference>
<dbReference type="GO" id="GO:0004733">
    <property type="term" value="F:pyridoxamine phosphate oxidase activity"/>
    <property type="evidence" value="ECO:0007669"/>
    <property type="project" value="InterPro"/>
</dbReference>
<name>A0A0R2PQD5_9GAMM</name>
<dbReference type="Gene3D" id="2.30.110.10">
    <property type="entry name" value="Electron Transport, Fmn-binding Protein, Chain A"/>
    <property type="match status" value="1"/>
</dbReference>
<feature type="binding site" evidence="5">
    <location>
        <position position="182"/>
    </location>
    <ligand>
        <name>FMN</name>
        <dbReference type="ChEBI" id="CHEBI:58210"/>
    </ligand>
</feature>
<dbReference type="GO" id="GO:0010181">
    <property type="term" value="F:FMN binding"/>
    <property type="evidence" value="ECO:0007669"/>
    <property type="project" value="InterPro"/>
</dbReference>
<dbReference type="InterPro" id="IPR000659">
    <property type="entry name" value="Pyridox_Oxase"/>
</dbReference>
<dbReference type="PIRSF" id="PIRSF000190">
    <property type="entry name" value="Pyd_amn-ph_oxd"/>
    <property type="match status" value="1"/>
</dbReference>
<keyword evidence="2" id="KW-0285">Flavoprotein</keyword>
<sequence length="199" mass="23210">MIELINLPSEAPYKKLEALYYQALKKNQRGIEAISISSYDSSSCEVESRFVNLKYIQGNEWIFFSNYSSPKANQFESHDQISALIYWPAINAQIRLKAKIQKTSPEFSDLHFKNRSKEKNALAISSTQSSPVDSFETVQKAFQSTLESMRPDQDRPEYWGGYSFTPYYFEFWEGHENRLNKRQVFSTQEGSWVEQLLQP</sequence>
<feature type="domain" description="Pyridoxine 5'-phosphate oxidase dimerisation C-terminal" evidence="6">
    <location>
        <begin position="159"/>
        <end position="199"/>
    </location>
</feature>
<keyword evidence="4" id="KW-0560">Oxidoreductase</keyword>
<dbReference type="InterPro" id="IPR019576">
    <property type="entry name" value="Pyridoxamine_oxidase_dimer_C"/>
</dbReference>
<comment type="similarity">
    <text evidence="1">Belongs to the pyridoxamine 5'-phosphate oxidase family.</text>
</comment>
<gene>
    <name evidence="7" type="ORF">ABR63_06205</name>
</gene>
<dbReference type="SUPFAM" id="SSF50475">
    <property type="entry name" value="FMN-binding split barrel"/>
    <property type="match status" value="1"/>
</dbReference>
<dbReference type="AlphaFoldDB" id="A0A0R2PQD5"/>
<feature type="binding site" evidence="5">
    <location>
        <position position="93"/>
    </location>
    <ligand>
        <name>FMN</name>
        <dbReference type="ChEBI" id="CHEBI:58210"/>
    </ligand>
</feature>
<evidence type="ECO:0000259" key="6">
    <source>
        <dbReference type="Pfam" id="PF10590"/>
    </source>
</evidence>
<evidence type="ECO:0000256" key="1">
    <source>
        <dbReference type="ARBA" id="ARBA00007301"/>
    </source>
</evidence>